<keyword evidence="3" id="KW-0813">Transport</keyword>
<evidence type="ECO:0000256" key="9">
    <source>
        <dbReference type="ARBA" id="ARBA00023136"/>
    </source>
</evidence>
<keyword evidence="7" id="KW-0653">Protein transport</keyword>
<evidence type="ECO:0000256" key="10">
    <source>
        <dbReference type="SAM" id="MobiDB-lite"/>
    </source>
</evidence>
<dbReference type="GO" id="GO:0016872">
    <property type="term" value="F:intramolecular lyase activity"/>
    <property type="evidence" value="ECO:0007669"/>
    <property type="project" value="InterPro"/>
</dbReference>
<dbReference type="InterPro" id="IPR051045">
    <property type="entry name" value="TonB-dependent_transducer"/>
</dbReference>
<evidence type="ECO:0000256" key="2">
    <source>
        <dbReference type="ARBA" id="ARBA00006555"/>
    </source>
</evidence>
<organism evidence="12 13">
    <name type="scientific">Pseudoteredinibacter isoporae</name>
    <dbReference type="NCBI Taxonomy" id="570281"/>
    <lineage>
        <taxon>Bacteria</taxon>
        <taxon>Pseudomonadati</taxon>
        <taxon>Pseudomonadota</taxon>
        <taxon>Gammaproteobacteria</taxon>
        <taxon>Cellvibrionales</taxon>
        <taxon>Cellvibrionaceae</taxon>
        <taxon>Pseudoteredinibacter</taxon>
    </lineage>
</organism>
<dbReference type="PROSITE" id="PS52015">
    <property type="entry name" value="TONB_CTD"/>
    <property type="match status" value="1"/>
</dbReference>
<accession>A0A7X0JSB2</accession>
<dbReference type="InterPro" id="IPR037682">
    <property type="entry name" value="TonB_C"/>
</dbReference>
<comment type="subcellular location">
    <subcellularLocation>
        <location evidence="1">Cell inner membrane</location>
        <topology evidence="1">Single-pass membrane protein</topology>
        <orientation evidence="1">Periplasmic side</orientation>
    </subcellularLocation>
</comment>
<dbReference type="PANTHER" id="PTHR33446">
    <property type="entry name" value="PROTEIN TONB-RELATED"/>
    <property type="match status" value="1"/>
</dbReference>
<dbReference type="Gene3D" id="3.30.1150.10">
    <property type="match status" value="1"/>
</dbReference>
<dbReference type="GO" id="GO:0031992">
    <property type="term" value="F:energy transducer activity"/>
    <property type="evidence" value="ECO:0007669"/>
    <property type="project" value="TreeGrafter"/>
</dbReference>
<dbReference type="InParanoid" id="A0A7X0JSB2"/>
<dbReference type="PANTHER" id="PTHR33446:SF2">
    <property type="entry name" value="PROTEIN TONB"/>
    <property type="match status" value="1"/>
</dbReference>
<dbReference type="InterPro" id="IPR006260">
    <property type="entry name" value="TonB/TolA_C"/>
</dbReference>
<evidence type="ECO:0000256" key="5">
    <source>
        <dbReference type="ARBA" id="ARBA00022519"/>
    </source>
</evidence>
<evidence type="ECO:0000256" key="4">
    <source>
        <dbReference type="ARBA" id="ARBA00022475"/>
    </source>
</evidence>
<comment type="caution">
    <text evidence="12">The sequence shown here is derived from an EMBL/GenBank/DDBJ whole genome shotgun (WGS) entry which is preliminary data.</text>
</comment>
<evidence type="ECO:0000259" key="11">
    <source>
        <dbReference type="PROSITE" id="PS52015"/>
    </source>
</evidence>
<evidence type="ECO:0000313" key="13">
    <source>
        <dbReference type="Proteomes" id="UP000528457"/>
    </source>
</evidence>
<dbReference type="GO" id="GO:0055085">
    <property type="term" value="P:transmembrane transport"/>
    <property type="evidence" value="ECO:0007669"/>
    <property type="project" value="InterPro"/>
</dbReference>
<dbReference type="AlphaFoldDB" id="A0A7X0JSB2"/>
<protein>
    <submittedName>
        <fullName evidence="12">TonB family protein</fullName>
    </submittedName>
</protein>
<reference evidence="12 13" key="1">
    <citation type="submission" date="2020-08" db="EMBL/GenBank/DDBJ databases">
        <title>Genomic Encyclopedia of Type Strains, Phase IV (KMG-IV): sequencing the most valuable type-strain genomes for metagenomic binning, comparative biology and taxonomic classification.</title>
        <authorList>
            <person name="Goeker M."/>
        </authorList>
    </citation>
    <scope>NUCLEOTIDE SEQUENCE [LARGE SCALE GENOMIC DNA]</scope>
    <source>
        <strain evidence="12 13">DSM 22368</strain>
    </source>
</reference>
<keyword evidence="13" id="KW-1185">Reference proteome</keyword>
<feature type="compositionally biased region" description="Low complexity" evidence="10">
    <location>
        <begin position="216"/>
        <end position="255"/>
    </location>
</feature>
<evidence type="ECO:0000256" key="1">
    <source>
        <dbReference type="ARBA" id="ARBA00004383"/>
    </source>
</evidence>
<evidence type="ECO:0000256" key="3">
    <source>
        <dbReference type="ARBA" id="ARBA00022448"/>
    </source>
</evidence>
<name>A0A7X0JSB2_9GAMM</name>
<keyword evidence="6" id="KW-0812">Transmembrane</keyword>
<dbReference type="Pfam" id="PF16036">
    <property type="entry name" value="Chalcone_3"/>
    <property type="match status" value="1"/>
</dbReference>
<dbReference type="SUPFAM" id="SSF74653">
    <property type="entry name" value="TolA/TonB C-terminal domain"/>
    <property type="match status" value="1"/>
</dbReference>
<evidence type="ECO:0000256" key="7">
    <source>
        <dbReference type="ARBA" id="ARBA00022927"/>
    </source>
</evidence>
<dbReference type="NCBIfam" id="TIGR01352">
    <property type="entry name" value="tonB_Cterm"/>
    <property type="match status" value="1"/>
</dbReference>
<proteinExistence type="inferred from homology"/>
<keyword evidence="4" id="KW-1003">Cell membrane</keyword>
<gene>
    <name evidence="12" type="ORF">HNR48_001668</name>
</gene>
<dbReference type="SUPFAM" id="SSF54626">
    <property type="entry name" value="Chalcone isomerase"/>
    <property type="match status" value="1"/>
</dbReference>
<keyword evidence="5" id="KW-0997">Cell inner membrane</keyword>
<dbReference type="RefSeq" id="WP_166848599.1">
    <property type="nucleotide sequence ID" value="NZ_JAAONY010000001.1"/>
</dbReference>
<evidence type="ECO:0000256" key="8">
    <source>
        <dbReference type="ARBA" id="ARBA00022989"/>
    </source>
</evidence>
<sequence>MTSLSPSCLLRRIGVYAATPILCLGMSVQSSADQLLNGIASYNKLGKERFLAGLYLTGTSNDPSAILNSSEPQKMEMRVTAKRLSSRSLTKLWIESMAINNPPSVLTEQANAMVQFSKLVKRTLRTGDHLVIHRKGTGTTEISLNGIKLGEINQDGFFKTLLNSWLGSVPFSSSFKSQLLVNGNVGEDLNARFVTITPDAARTEQLAQVINQSQESAAPAQAVSTQQTSAAVPQQQSAPEPEQPEARAAASDIAASTQTEAVIEQPLIAKPNIQLASAEQPTEEAPEPEPASPEQQEQAAIISADELDEEELDEGEDISAELTAEALLNRQLYHSKLVKWAYQHVKYPKRAIVREQQGSVQLELVVDRNGDVRNIEILEASKYATLNRASQRAIEDASPFPPMPETMSQEEFRFTLPIVYRLPD</sequence>
<dbReference type="InterPro" id="IPR016087">
    <property type="entry name" value="Chalcone_isomerase"/>
</dbReference>
<evidence type="ECO:0000256" key="6">
    <source>
        <dbReference type="ARBA" id="ARBA00022692"/>
    </source>
</evidence>
<dbReference type="GO" id="GO:0015031">
    <property type="term" value="P:protein transport"/>
    <property type="evidence" value="ECO:0007669"/>
    <property type="project" value="UniProtKB-KW"/>
</dbReference>
<comment type="similarity">
    <text evidence="2">Belongs to the TonB family.</text>
</comment>
<evidence type="ECO:0000313" key="12">
    <source>
        <dbReference type="EMBL" id="MBB6521390.1"/>
    </source>
</evidence>
<keyword evidence="8" id="KW-1133">Transmembrane helix</keyword>
<feature type="region of interest" description="Disordered" evidence="10">
    <location>
        <begin position="277"/>
        <end position="299"/>
    </location>
</feature>
<dbReference type="InterPro" id="IPR036298">
    <property type="entry name" value="Chalcone_isomerase_sf"/>
</dbReference>
<dbReference type="Pfam" id="PF03544">
    <property type="entry name" value="TonB_C"/>
    <property type="match status" value="1"/>
</dbReference>
<dbReference type="GO" id="GO:0098797">
    <property type="term" value="C:plasma membrane protein complex"/>
    <property type="evidence" value="ECO:0007669"/>
    <property type="project" value="TreeGrafter"/>
</dbReference>
<keyword evidence="9" id="KW-0472">Membrane</keyword>
<feature type="region of interest" description="Disordered" evidence="10">
    <location>
        <begin position="211"/>
        <end position="256"/>
    </location>
</feature>
<dbReference type="Proteomes" id="UP000528457">
    <property type="component" value="Unassembled WGS sequence"/>
</dbReference>
<feature type="domain" description="TonB C-terminal" evidence="11">
    <location>
        <begin position="332"/>
        <end position="424"/>
    </location>
</feature>
<dbReference type="EMBL" id="JACHHT010000001">
    <property type="protein sequence ID" value="MBB6521390.1"/>
    <property type="molecule type" value="Genomic_DNA"/>
</dbReference>